<evidence type="ECO:0000256" key="1">
    <source>
        <dbReference type="SAM" id="MobiDB-lite"/>
    </source>
</evidence>
<sequence>MRLEPELGQSGRNGTATRNSAQQSAASHRQLSVAILWHVGIIRSVGEAFERRQLVLLEEVRAQAGPKDAIHLQIRPHFLRPLS</sequence>
<feature type="compositionally biased region" description="Polar residues" evidence="1">
    <location>
        <begin position="10"/>
        <end position="24"/>
    </location>
</feature>
<dbReference type="EMBL" id="CAJRGZ010000017">
    <property type="protein sequence ID" value="CAG5155688.1"/>
    <property type="molecule type" value="Genomic_DNA"/>
</dbReference>
<reference evidence="2" key="1">
    <citation type="submission" date="2021-05" db="EMBL/GenBank/DDBJ databases">
        <authorList>
            <person name="Stam R."/>
        </authorList>
    </citation>
    <scope>NUCLEOTIDE SEQUENCE</scope>
    <source>
        <strain evidence="2">CS162</strain>
    </source>
</reference>
<protein>
    <submittedName>
        <fullName evidence="2">Uncharacterized protein</fullName>
    </submittedName>
</protein>
<dbReference type="AlphaFoldDB" id="A0A8J2I0R1"/>
<name>A0A8J2I0R1_9PLEO</name>
<gene>
    <name evidence="2" type="ORF">ALTATR162_LOCUS3785</name>
</gene>
<keyword evidence="3" id="KW-1185">Reference proteome</keyword>
<comment type="caution">
    <text evidence="2">The sequence shown here is derived from an EMBL/GenBank/DDBJ whole genome shotgun (WGS) entry which is preliminary data.</text>
</comment>
<organism evidence="2 3">
    <name type="scientific">Alternaria atra</name>
    <dbReference type="NCBI Taxonomy" id="119953"/>
    <lineage>
        <taxon>Eukaryota</taxon>
        <taxon>Fungi</taxon>
        <taxon>Dikarya</taxon>
        <taxon>Ascomycota</taxon>
        <taxon>Pezizomycotina</taxon>
        <taxon>Dothideomycetes</taxon>
        <taxon>Pleosporomycetidae</taxon>
        <taxon>Pleosporales</taxon>
        <taxon>Pleosporineae</taxon>
        <taxon>Pleosporaceae</taxon>
        <taxon>Alternaria</taxon>
        <taxon>Alternaria sect. Ulocladioides</taxon>
    </lineage>
</organism>
<accession>A0A8J2I0R1</accession>
<dbReference type="GeneID" id="67015379"/>
<evidence type="ECO:0000313" key="2">
    <source>
        <dbReference type="EMBL" id="CAG5155688.1"/>
    </source>
</evidence>
<dbReference type="RefSeq" id="XP_043167328.1">
    <property type="nucleotide sequence ID" value="XM_043311393.1"/>
</dbReference>
<proteinExistence type="predicted"/>
<evidence type="ECO:0000313" key="3">
    <source>
        <dbReference type="Proteomes" id="UP000676310"/>
    </source>
</evidence>
<feature type="region of interest" description="Disordered" evidence="1">
    <location>
        <begin position="1"/>
        <end position="24"/>
    </location>
</feature>
<dbReference type="Proteomes" id="UP000676310">
    <property type="component" value="Unassembled WGS sequence"/>
</dbReference>